<dbReference type="Proteomes" id="UP000501602">
    <property type="component" value="Chromosome"/>
</dbReference>
<keyword evidence="9" id="KW-1278">Translocase</keyword>
<keyword evidence="7" id="KW-0547">Nucleotide-binding</keyword>
<dbReference type="EMBL" id="CP051180">
    <property type="protein sequence ID" value="QIZ77117.1"/>
    <property type="molecule type" value="Genomic_DNA"/>
</dbReference>
<dbReference type="KEGG" id="fes:HER31_09665"/>
<dbReference type="Gene3D" id="3.40.50.300">
    <property type="entry name" value="P-loop containing nucleotide triphosphate hydrolases"/>
    <property type="match status" value="2"/>
</dbReference>
<proteinExistence type="predicted"/>
<evidence type="ECO:0000313" key="12">
    <source>
        <dbReference type="EMBL" id="QIZ77117.1"/>
    </source>
</evidence>
<dbReference type="PANTHER" id="PTHR43790">
    <property type="entry name" value="CARBOHYDRATE TRANSPORT ATP-BINDING PROTEIN MG119-RELATED"/>
    <property type="match status" value="1"/>
</dbReference>
<evidence type="ECO:0000256" key="2">
    <source>
        <dbReference type="ARBA" id="ARBA00004533"/>
    </source>
</evidence>
<evidence type="ECO:0000256" key="1">
    <source>
        <dbReference type="ARBA" id="ARBA00004202"/>
    </source>
</evidence>
<dbReference type="GO" id="GO:0015749">
    <property type="term" value="P:monosaccharide transmembrane transport"/>
    <property type="evidence" value="ECO:0007669"/>
    <property type="project" value="UniProtKB-ARBA"/>
</dbReference>
<dbReference type="FunFam" id="3.40.50.300:FF:000126">
    <property type="entry name" value="Galactose/methyl galactoside import ATP-binding protein MglA"/>
    <property type="match status" value="1"/>
</dbReference>
<evidence type="ECO:0000256" key="3">
    <source>
        <dbReference type="ARBA" id="ARBA00022448"/>
    </source>
</evidence>
<dbReference type="InterPro" id="IPR027417">
    <property type="entry name" value="P-loop_NTPase"/>
</dbReference>
<protein>
    <submittedName>
        <fullName evidence="12">Ribose ABC transporter ATP-binding protein RbsA</fullName>
    </submittedName>
</protein>
<dbReference type="PROSITE" id="PS00211">
    <property type="entry name" value="ABC_TRANSPORTER_1"/>
    <property type="match status" value="1"/>
</dbReference>
<evidence type="ECO:0000313" key="13">
    <source>
        <dbReference type="Proteomes" id="UP000501602"/>
    </source>
</evidence>
<dbReference type="FunFam" id="3.40.50.300:FF:000127">
    <property type="entry name" value="Ribose import ATP-binding protein RbsA"/>
    <property type="match status" value="1"/>
</dbReference>
<dbReference type="SMART" id="SM00382">
    <property type="entry name" value="AAA"/>
    <property type="match status" value="2"/>
</dbReference>
<dbReference type="InterPro" id="IPR003439">
    <property type="entry name" value="ABC_transporter-like_ATP-bd"/>
</dbReference>
<evidence type="ECO:0000256" key="10">
    <source>
        <dbReference type="ARBA" id="ARBA00023136"/>
    </source>
</evidence>
<evidence type="ECO:0000256" key="6">
    <source>
        <dbReference type="ARBA" id="ARBA00022737"/>
    </source>
</evidence>
<feature type="domain" description="ABC transporter" evidence="11">
    <location>
        <begin position="5"/>
        <end position="241"/>
    </location>
</feature>
<keyword evidence="8 12" id="KW-0067">ATP-binding</keyword>
<reference evidence="12 13" key="1">
    <citation type="submission" date="2020-04" db="EMBL/GenBank/DDBJ databases">
        <title>Ferrimonas sp. S7 isolated from sea water.</title>
        <authorList>
            <person name="Bae S.S."/>
            <person name="Baek K."/>
        </authorList>
    </citation>
    <scope>NUCLEOTIDE SEQUENCE [LARGE SCALE GENOMIC DNA]</scope>
    <source>
        <strain evidence="12 13">S7</strain>
    </source>
</reference>
<comment type="subcellular location">
    <subcellularLocation>
        <location evidence="2">Cell inner membrane</location>
    </subcellularLocation>
    <subcellularLocation>
        <location evidence="1">Cell membrane</location>
        <topology evidence="1">Peripheral membrane protein</topology>
    </subcellularLocation>
</comment>
<keyword evidence="6" id="KW-0677">Repeat</keyword>
<dbReference type="CDD" id="cd03215">
    <property type="entry name" value="ABC_Carb_Monos_II"/>
    <property type="match status" value="1"/>
</dbReference>
<evidence type="ECO:0000256" key="7">
    <source>
        <dbReference type="ARBA" id="ARBA00022741"/>
    </source>
</evidence>
<keyword evidence="13" id="KW-1185">Reference proteome</keyword>
<dbReference type="Pfam" id="PF00005">
    <property type="entry name" value="ABC_tran"/>
    <property type="match status" value="2"/>
</dbReference>
<dbReference type="AlphaFoldDB" id="A0A6H1UDD5"/>
<keyword evidence="5" id="KW-0762">Sugar transport</keyword>
<keyword evidence="10" id="KW-0472">Membrane</keyword>
<dbReference type="NCBIfam" id="NF008030">
    <property type="entry name" value="PRK10762.1"/>
    <property type="match status" value="1"/>
</dbReference>
<evidence type="ECO:0000256" key="8">
    <source>
        <dbReference type="ARBA" id="ARBA00022840"/>
    </source>
</evidence>
<accession>A0A6H1UDD5</accession>
<sequence length="494" mass="53746">MIPVLSLAGIDKSFPGVKALDAAQINIYPGQVMALMGENGAGKSTMMKVMTGIYQPDAGQLTLNGKPVSFAGPRQSQAAGISIIHQELNLIDELSIAENIFLGREPRKFAGLIDWKQMFADADALLARLNVQRNSREKMGSLPLGEQQMVEIAKALSFDSNIIVMDEPTDALTDRETDSLFAVIRELRRQNVGVVYISHRLQEIFEICDRVTVMRDGKFIAESAIEDLDEAKLIEQMVGRKLSDLYPRIEHQHGQVSLAVHQLCGNGVSDISFNLHEGEILGFNGLMGAGRSELMRVLFGDAKRQSGQVSLYGQSIDCCHPSQGIAAGIAYISEDRKGDGLVLGMSVKQNMSISSLAALSKNGIIDAKDELAQANYFKDAFNVKTPSLEQPIGKLSGGNQQKAAIAKGLMAKPKVLILDEPTRGVDVGAKKEIYQLINQFKQEGMSIILISSDMPEVMGMSDRILVMSNGRINGEFDARDVTQKQLLAAAIGNH</sequence>
<dbReference type="CDD" id="cd03216">
    <property type="entry name" value="ABC_Carb_Monos_I"/>
    <property type="match status" value="1"/>
</dbReference>
<organism evidence="12 13">
    <name type="scientific">Ferrimonas lipolytica</name>
    <dbReference type="NCBI Taxonomy" id="2724191"/>
    <lineage>
        <taxon>Bacteria</taxon>
        <taxon>Pseudomonadati</taxon>
        <taxon>Pseudomonadota</taxon>
        <taxon>Gammaproteobacteria</taxon>
        <taxon>Alteromonadales</taxon>
        <taxon>Ferrimonadaceae</taxon>
        <taxon>Ferrimonas</taxon>
    </lineage>
</organism>
<dbReference type="GO" id="GO:0016887">
    <property type="term" value="F:ATP hydrolysis activity"/>
    <property type="evidence" value="ECO:0007669"/>
    <property type="project" value="InterPro"/>
</dbReference>
<dbReference type="SUPFAM" id="SSF52540">
    <property type="entry name" value="P-loop containing nucleoside triphosphate hydrolases"/>
    <property type="match status" value="2"/>
</dbReference>
<feature type="domain" description="ABC transporter" evidence="11">
    <location>
        <begin position="240"/>
        <end position="494"/>
    </location>
</feature>
<dbReference type="InterPro" id="IPR003593">
    <property type="entry name" value="AAA+_ATPase"/>
</dbReference>
<keyword evidence="4" id="KW-1003">Cell membrane</keyword>
<dbReference type="RefSeq" id="WP_168660378.1">
    <property type="nucleotide sequence ID" value="NZ_CP051180.1"/>
</dbReference>
<dbReference type="GO" id="GO:0005886">
    <property type="term" value="C:plasma membrane"/>
    <property type="evidence" value="ECO:0007669"/>
    <property type="project" value="UniProtKB-SubCell"/>
</dbReference>
<dbReference type="InterPro" id="IPR050107">
    <property type="entry name" value="ABC_carbohydrate_import_ATPase"/>
</dbReference>
<dbReference type="PANTHER" id="PTHR43790:SF3">
    <property type="entry name" value="D-ALLOSE IMPORT ATP-BINDING PROTEIN ALSA-RELATED"/>
    <property type="match status" value="1"/>
</dbReference>
<keyword evidence="3" id="KW-0813">Transport</keyword>
<dbReference type="PROSITE" id="PS50893">
    <property type="entry name" value="ABC_TRANSPORTER_2"/>
    <property type="match status" value="2"/>
</dbReference>
<dbReference type="InterPro" id="IPR017871">
    <property type="entry name" value="ABC_transporter-like_CS"/>
</dbReference>
<evidence type="ECO:0000256" key="9">
    <source>
        <dbReference type="ARBA" id="ARBA00022967"/>
    </source>
</evidence>
<dbReference type="GO" id="GO:0005524">
    <property type="term" value="F:ATP binding"/>
    <property type="evidence" value="ECO:0007669"/>
    <property type="project" value="UniProtKB-KW"/>
</dbReference>
<evidence type="ECO:0000259" key="11">
    <source>
        <dbReference type="PROSITE" id="PS50893"/>
    </source>
</evidence>
<gene>
    <name evidence="12" type="primary">rbsA</name>
    <name evidence="12" type="ORF">HER31_09665</name>
</gene>
<evidence type="ECO:0000256" key="4">
    <source>
        <dbReference type="ARBA" id="ARBA00022475"/>
    </source>
</evidence>
<name>A0A6H1UDD5_9GAMM</name>
<evidence type="ECO:0000256" key="5">
    <source>
        <dbReference type="ARBA" id="ARBA00022597"/>
    </source>
</evidence>